<evidence type="ECO:0000256" key="1">
    <source>
        <dbReference type="SAM" id="MobiDB-lite"/>
    </source>
</evidence>
<accession>D2W371</accession>
<feature type="compositionally biased region" description="Basic residues" evidence="1">
    <location>
        <begin position="1"/>
        <end position="11"/>
    </location>
</feature>
<dbReference type="RefSeq" id="XP_002669181.1">
    <property type="nucleotide sequence ID" value="XM_002669135.1"/>
</dbReference>
<organism evidence="3">
    <name type="scientific">Naegleria gruberi</name>
    <name type="common">Amoeba</name>
    <dbReference type="NCBI Taxonomy" id="5762"/>
    <lineage>
        <taxon>Eukaryota</taxon>
        <taxon>Discoba</taxon>
        <taxon>Heterolobosea</taxon>
        <taxon>Tetramitia</taxon>
        <taxon>Eutetramitia</taxon>
        <taxon>Vahlkampfiidae</taxon>
        <taxon>Naegleria</taxon>
    </lineage>
</organism>
<dbReference type="AlphaFoldDB" id="D2W371"/>
<keyword evidence="3" id="KW-1185">Reference proteome</keyword>
<dbReference type="Proteomes" id="UP000006671">
    <property type="component" value="Unassembled WGS sequence"/>
</dbReference>
<proteinExistence type="predicted"/>
<dbReference type="GeneID" id="8862502"/>
<feature type="region of interest" description="Disordered" evidence="1">
    <location>
        <begin position="1"/>
        <end position="41"/>
    </location>
</feature>
<reference evidence="2 3" key="1">
    <citation type="journal article" date="2010" name="Cell">
        <title>The genome of Naegleria gruberi illuminates early eukaryotic versatility.</title>
        <authorList>
            <person name="Fritz-Laylin L.K."/>
            <person name="Prochnik S.E."/>
            <person name="Ginger M.L."/>
            <person name="Dacks J.B."/>
            <person name="Carpenter M.L."/>
            <person name="Field M.C."/>
            <person name="Kuo A."/>
            <person name="Paredez A."/>
            <person name="Chapman J."/>
            <person name="Pham J."/>
            <person name="Shu S."/>
            <person name="Neupane R."/>
            <person name="Cipriano M."/>
            <person name="Mancuso J."/>
            <person name="Tu H."/>
            <person name="Salamov A."/>
            <person name="Lindquist E."/>
            <person name="Shapiro H."/>
            <person name="Lucas S."/>
            <person name="Grigoriev I.V."/>
            <person name="Cande W.Z."/>
            <person name="Fulton C."/>
            <person name="Rokhsar D.S."/>
            <person name="Dawson S.C."/>
        </authorList>
    </citation>
    <scope>NUCLEOTIDE SEQUENCE [LARGE SCALE GENOMIC DNA]</scope>
    <source>
        <strain evidence="2 3">NEG-M</strain>
    </source>
</reference>
<dbReference type="KEGG" id="ngr:NAEGRDRAFT_75842"/>
<gene>
    <name evidence="2" type="ORF">NAEGRDRAFT_75842</name>
</gene>
<dbReference type="InParanoid" id="D2W371"/>
<name>D2W371_NAEGR</name>
<protein>
    <submittedName>
        <fullName evidence="2">Predicted protein</fullName>
    </submittedName>
</protein>
<evidence type="ECO:0000313" key="2">
    <source>
        <dbReference type="EMBL" id="EFC36437.1"/>
    </source>
</evidence>
<dbReference type="EMBL" id="GG738930">
    <property type="protein sequence ID" value="EFC36437.1"/>
    <property type="molecule type" value="Genomic_DNA"/>
</dbReference>
<feature type="compositionally biased region" description="Acidic residues" evidence="1">
    <location>
        <begin position="17"/>
        <end position="26"/>
    </location>
</feature>
<evidence type="ECO:0000313" key="3">
    <source>
        <dbReference type="Proteomes" id="UP000006671"/>
    </source>
</evidence>
<sequence length="254" mass="28596">MPAKQKSKKSSKHQELSDSDVQDSDYEEQRTTRSSKRLSNKTLANIAKQTKLVKALAEKKPKKQRKFLSLSEEAKISAVNAKLLTFIVGKKNPISRSEMTARAKQYLTSDEEFNGLKITIAALNSISLVMNHRFGALFNIASILASYKESQTVTALELEFAKKILDGKLSSINANANDFVKMFCDYRNKDTPIKNPDPQFADKLFSAIQKEVQLVQSTTKDIPSQADITTIFSDKAAIKRIDHELKMYKKTILE</sequence>
<dbReference type="VEuPathDB" id="AmoebaDB:NAEGRDRAFT_75842"/>